<accession>N1JD66</accession>
<dbReference type="InterPro" id="IPR041913">
    <property type="entry name" value="POLD3_sf"/>
</dbReference>
<dbReference type="PANTHER" id="PTHR17598:SF13">
    <property type="entry name" value="DNA POLYMERASE DELTA SUBUNIT 3"/>
    <property type="match status" value="1"/>
</dbReference>
<feature type="compositionally biased region" description="Polar residues" evidence="5">
    <location>
        <begin position="175"/>
        <end position="192"/>
    </location>
</feature>
<dbReference type="GO" id="GO:0043625">
    <property type="term" value="C:delta DNA polymerase complex"/>
    <property type="evidence" value="ECO:0007669"/>
    <property type="project" value="InterPro"/>
</dbReference>
<gene>
    <name evidence="6" type="ORF">BGHDH14_bghG001582000002001</name>
</gene>
<name>N1JD66_BLUG1</name>
<dbReference type="InterPro" id="IPR019038">
    <property type="entry name" value="POLD3"/>
</dbReference>
<dbReference type="eggNOG" id="ENOG502QPSW">
    <property type="taxonomic scope" value="Eukaryota"/>
</dbReference>
<feature type="compositionally biased region" description="Acidic residues" evidence="5">
    <location>
        <begin position="331"/>
        <end position="344"/>
    </location>
</feature>
<dbReference type="EMBL" id="CAUH01001582">
    <property type="protein sequence ID" value="CCU75683.1"/>
    <property type="molecule type" value="Genomic_DNA"/>
</dbReference>
<dbReference type="InParanoid" id="N1JD66"/>
<comment type="subcellular location">
    <subcellularLocation>
        <location evidence="1">Nucleus</location>
    </subcellularLocation>
</comment>
<dbReference type="Gene3D" id="3.90.1030.20">
    <property type="entry name" value="DNA polymerase delta, p66 (Cdc27) subunit, wHTH domain"/>
    <property type="match status" value="1"/>
</dbReference>
<evidence type="ECO:0000256" key="2">
    <source>
        <dbReference type="ARBA" id="ARBA00017589"/>
    </source>
</evidence>
<keyword evidence="3" id="KW-0235">DNA replication</keyword>
<feature type="region of interest" description="Disordered" evidence="5">
    <location>
        <begin position="403"/>
        <end position="435"/>
    </location>
</feature>
<dbReference type="Pfam" id="PF09507">
    <property type="entry name" value="CDC27"/>
    <property type="match status" value="2"/>
</dbReference>
<dbReference type="GO" id="GO:0006271">
    <property type="term" value="P:DNA strand elongation involved in DNA replication"/>
    <property type="evidence" value="ECO:0007669"/>
    <property type="project" value="TreeGrafter"/>
</dbReference>
<feature type="region of interest" description="Disordered" evidence="5">
    <location>
        <begin position="295"/>
        <end position="387"/>
    </location>
</feature>
<protein>
    <recommendedName>
        <fullName evidence="2">DNA polymerase delta subunit 3</fullName>
    </recommendedName>
</protein>
<dbReference type="STRING" id="546991.N1JD66"/>
<organism evidence="6 7">
    <name type="scientific">Blumeria graminis f. sp. hordei (strain DH14)</name>
    <name type="common">Barley powdery mildew</name>
    <name type="synonym">Oidium monilioides f. sp. hordei</name>
    <dbReference type="NCBI Taxonomy" id="546991"/>
    <lineage>
        <taxon>Eukaryota</taxon>
        <taxon>Fungi</taxon>
        <taxon>Dikarya</taxon>
        <taxon>Ascomycota</taxon>
        <taxon>Pezizomycotina</taxon>
        <taxon>Leotiomycetes</taxon>
        <taxon>Erysiphales</taxon>
        <taxon>Erysiphaceae</taxon>
        <taxon>Blumeria</taxon>
        <taxon>Blumeria hordei</taxon>
    </lineage>
</organism>
<comment type="caution">
    <text evidence="6">The sequence shown here is derived from an EMBL/GenBank/DDBJ whole genome shotgun (WGS) entry which is preliminary data.</text>
</comment>
<dbReference type="Proteomes" id="UP000015441">
    <property type="component" value="Unassembled WGS sequence"/>
</dbReference>
<dbReference type="OrthoDB" id="514823at2759"/>
<evidence type="ECO:0000256" key="1">
    <source>
        <dbReference type="ARBA" id="ARBA00004123"/>
    </source>
</evidence>
<evidence type="ECO:0000256" key="3">
    <source>
        <dbReference type="ARBA" id="ARBA00022705"/>
    </source>
</evidence>
<evidence type="ECO:0000256" key="4">
    <source>
        <dbReference type="ARBA" id="ARBA00023242"/>
    </source>
</evidence>
<evidence type="ECO:0000313" key="6">
    <source>
        <dbReference type="EMBL" id="CCU75683.1"/>
    </source>
</evidence>
<dbReference type="HOGENOM" id="CLU_047736_0_0_1"/>
<evidence type="ECO:0000256" key="5">
    <source>
        <dbReference type="SAM" id="MobiDB-lite"/>
    </source>
</evidence>
<feature type="compositionally biased region" description="Basic residues" evidence="5">
    <location>
        <begin position="376"/>
        <end position="387"/>
    </location>
</feature>
<dbReference type="AlphaFoldDB" id="N1JD66"/>
<keyword evidence="7" id="KW-1185">Reference proteome</keyword>
<dbReference type="PANTHER" id="PTHR17598">
    <property type="entry name" value="DNA POLYMERASE DELTA SUBUNIT 3"/>
    <property type="match status" value="1"/>
</dbReference>
<proteinExistence type="predicted"/>
<feature type="compositionally biased region" description="Basic and acidic residues" evidence="5">
    <location>
        <begin position="314"/>
        <end position="330"/>
    </location>
</feature>
<dbReference type="GO" id="GO:0003887">
    <property type="term" value="F:DNA-directed DNA polymerase activity"/>
    <property type="evidence" value="ECO:0007669"/>
    <property type="project" value="TreeGrafter"/>
</dbReference>
<feature type="region of interest" description="Disordered" evidence="5">
    <location>
        <begin position="172"/>
        <end position="193"/>
    </location>
</feature>
<keyword evidence="4" id="KW-0539">Nucleus</keyword>
<evidence type="ECO:0000313" key="7">
    <source>
        <dbReference type="Proteomes" id="UP000015441"/>
    </source>
</evidence>
<reference evidence="6 7" key="1">
    <citation type="journal article" date="2010" name="Science">
        <title>Genome expansion and gene loss in powdery mildew fungi reveal tradeoffs in extreme parasitism.</title>
        <authorList>
            <person name="Spanu P.D."/>
            <person name="Abbott J.C."/>
            <person name="Amselem J."/>
            <person name="Burgis T.A."/>
            <person name="Soanes D.M."/>
            <person name="Stueber K."/>
            <person name="Ver Loren van Themaat E."/>
            <person name="Brown J.K.M."/>
            <person name="Butcher S.A."/>
            <person name="Gurr S.J."/>
            <person name="Lebrun M.-H."/>
            <person name="Ridout C.J."/>
            <person name="Schulze-Lefert P."/>
            <person name="Talbot N.J."/>
            <person name="Ahmadinejad N."/>
            <person name="Ametz C."/>
            <person name="Barton G.R."/>
            <person name="Benjdia M."/>
            <person name="Bidzinski P."/>
            <person name="Bindschedler L.V."/>
            <person name="Both M."/>
            <person name="Brewer M.T."/>
            <person name="Cadle-Davidson L."/>
            <person name="Cadle-Davidson M.M."/>
            <person name="Collemare J."/>
            <person name="Cramer R."/>
            <person name="Frenkel O."/>
            <person name="Godfrey D."/>
            <person name="Harriman J."/>
            <person name="Hoede C."/>
            <person name="King B.C."/>
            <person name="Klages S."/>
            <person name="Kleemann J."/>
            <person name="Knoll D."/>
            <person name="Koti P.S."/>
            <person name="Kreplak J."/>
            <person name="Lopez-Ruiz F.J."/>
            <person name="Lu X."/>
            <person name="Maekawa T."/>
            <person name="Mahanil S."/>
            <person name="Micali C."/>
            <person name="Milgroom M.G."/>
            <person name="Montana G."/>
            <person name="Noir S."/>
            <person name="O'Connell R.J."/>
            <person name="Oberhaensli S."/>
            <person name="Parlange F."/>
            <person name="Pedersen C."/>
            <person name="Quesneville H."/>
            <person name="Reinhardt R."/>
            <person name="Rott M."/>
            <person name="Sacristan S."/>
            <person name="Schmidt S.M."/>
            <person name="Schoen M."/>
            <person name="Skamnioti P."/>
            <person name="Sommer H."/>
            <person name="Stephens A."/>
            <person name="Takahara H."/>
            <person name="Thordal-Christensen H."/>
            <person name="Vigouroux M."/>
            <person name="Wessling R."/>
            <person name="Wicker T."/>
            <person name="Panstruga R."/>
        </authorList>
    </citation>
    <scope>NUCLEOTIDE SEQUENCE [LARGE SCALE GENOMIC DNA]</scope>
    <source>
        <strain evidence="6">DH14</strain>
    </source>
</reference>
<dbReference type="GO" id="GO:0006297">
    <property type="term" value="P:nucleotide-excision repair, DNA gap filling"/>
    <property type="evidence" value="ECO:0007669"/>
    <property type="project" value="TreeGrafter"/>
</dbReference>
<dbReference type="GO" id="GO:1904161">
    <property type="term" value="P:DNA synthesis involved in UV-damage excision repair"/>
    <property type="evidence" value="ECO:0007669"/>
    <property type="project" value="TreeGrafter"/>
</dbReference>
<sequence length="486" mass="53988">MVDRMLYEFHRVQNQKNPGSIHATYLISGVRRDEVASQSLAKKPINVDNFHPSSSYLCSSSPPPEDTQKIPVMTISLVREEILDGKLYTFDHKLKKLPNIVAEERSKYETLNAIHVYSISQQALKDVQVLSDVSREVQEICGGKDQIEIGSKYGSIKSKDVRRRTGVRMVASAQDPPNKNNSSSFRTGSGENVTAITTKTKIKPTQPPAARDFFDRGQNEAKDVTAMAVPINHSGPPSTNKIALDLEPPKSDSSAIFKAFSKSKPKTKVAQGNSSNVKILSSGIIEDESIIDEMETSDDNTKVSAPLINQAVDRSQKSKKEREEALRKMMDDDDDNDNVVDNEEPTSVVDIKNVENSNSTEKTAKVKDENPTTNNPRKRSRRRIMKKTTFKDEEGFLVTKEEPAWESFSEDEQAPALKPKSHPSTMSKSKKGVGGKPVQGNIMSFFGLNVDTHCIIARAEESSITRTVHLQDDKKLKIGFHASANR</sequence>